<organism evidence="1 2">
    <name type="scientific">Strigamia maritima</name>
    <name type="common">European centipede</name>
    <name type="synonym">Geophilus maritimus</name>
    <dbReference type="NCBI Taxonomy" id="126957"/>
    <lineage>
        <taxon>Eukaryota</taxon>
        <taxon>Metazoa</taxon>
        <taxon>Ecdysozoa</taxon>
        <taxon>Arthropoda</taxon>
        <taxon>Myriapoda</taxon>
        <taxon>Chilopoda</taxon>
        <taxon>Pleurostigmophora</taxon>
        <taxon>Geophilomorpha</taxon>
        <taxon>Linotaeniidae</taxon>
        <taxon>Strigamia</taxon>
    </lineage>
</organism>
<evidence type="ECO:0000313" key="1">
    <source>
        <dbReference type="EnsemblMetazoa" id="SMAR013544-PA"/>
    </source>
</evidence>
<reference evidence="1" key="2">
    <citation type="submission" date="2015-02" db="UniProtKB">
        <authorList>
            <consortium name="EnsemblMetazoa"/>
        </authorList>
    </citation>
    <scope>IDENTIFICATION</scope>
</reference>
<name>T1JI63_STRMM</name>
<dbReference type="Proteomes" id="UP000014500">
    <property type="component" value="Unassembled WGS sequence"/>
</dbReference>
<sequence>MFPSGSHDACVSSSAFSLKYGGGQQALEAGARACGLSVTPYQRLENVMNKLKFIFANCVTAICNLMMKSNLSTSSEGKASLWLKTCLLAKCSINSHLFTANQASGYFKVLLALIRFQVSPIQTTRKNVESTNRKPHFKNSIWLLKNASKLADTQRVMNKCILFGTQAQLVICIYSTTDLEIAGAENICCICEKLIRY</sequence>
<evidence type="ECO:0000313" key="2">
    <source>
        <dbReference type="Proteomes" id="UP000014500"/>
    </source>
</evidence>
<reference evidence="2" key="1">
    <citation type="submission" date="2011-05" db="EMBL/GenBank/DDBJ databases">
        <authorList>
            <person name="Richards S.R."/>
            <person name="Qu J."/>
            <person name="Jiang H."/>
            <person name="Jhangiani S.N."/>
            <person name="Agravi P."/>
            <person name="Goodspeed R."/>
            <person name="Gross S."/>
            <person name="Mandapat C."/>
            <person name="Jackson L."/>
            <person name="Mathew T."/>
            <person name="Pu L."/>
            <person name="Thornton R."/>
            <person name="Saada N."/>
            <person name="Wilczek-Boney K.B."/>
            <person name="Lee S."/>
            <person name="Kovar C."/>
            <person name="Wu Y."/>
            <person name="Scherer S.E."/>
            <person name="Worley K.C."/>
            <person name="Muzny D.M."/>
            <person name="Gibbs R."/>
        </authorList>
    </citation>
    <scope>NUCLEOTIDE SEQUENCE</scope>
    <source>
        <strain evidence="2">Brora</strain>
    </source>
</reference>
<dbReference type="EMBL" id="JH432105">
    <property type="status" value="NOT_ANNOTATED_CDS"/>
    <property type="molecule type" value="Genomic_DNA"/>
</dbReference>
<protein>
    <submittedName>
        <fullName evidence="1">Uncharacterized protein</fullName>
    </submittedName>
</protein>
<dbReference type="EnsemblMetazoa" id="SMAR013544-RA">
    <property type="protein sequence ID" value="SMAR013544-PA"/>
    <property type="gene ID" value="SMAR013544"/>
</dbReference>
<accession>T1JI63</accession>
<keyword evidence="2" id="KW-1185">Reference proteome</keyword>
<dbReference type="AlphaFoldDB" id="T1JI63"/>
<dbReference type="HOGENOM" id="CLU_1385771_0_0_1"/>
<proteinExistence type="predicted"/>